<dbReference type="OMA" id="IYEECVG"/>
<dbReference type="AlphaFoldDB" id="A0A113QXM7"/>
<evidence type="ECO:0000313" key="6">
    <source>
        <dbReference type="Proteomes" id="UP000069549"/>
    </source>
</evidence>
<dbReference type="Proteomes" id="UP000220214">
    <property type="component" value="Chromosome 4"/>
</dbReference>
<gene>
    <name evidence="1" type="ORF">PBK173_000062100</name>
    <name evidence="5" type="ORF">PBNK65E_000059700</name>
    <name evidence="2" type="ORF">PBNK65NY_000059200</name>
    <name evidence="3" type="ORF">PBSP11A_000059400</name>
    <name evidence="4" type="ORF">PBSP11RLL_000059300</name>
</gene>
<dbReference type="Proteomes" id="UP000219974">
    <property type="component" value="Chromosome 4"/>
</dbReference>
<evidence type="ECO:0000313" key="1">
    <source>
        <dbReference type="EMBL" id="CXI02769.1"/>
    </source>
</evidence>
<accession>A0A113QXM7</accession>
<dbReference type="EMBL" id="LT608268">
    <property type="protein sequence ID" value="SCM17367.1"/>
    <property type="molecule type" value="Genomic_DNA"/>
</dbReference>
<dbReference type="Proteomes" id="UP000069549">
    <property type="component" value="Chromosome 4"/>
</dbReference>
<evidence type="ECO:0000313" key="9">
    <source>
        <dbReference type="Proteomes" id="UP000220214"/>
    </source>
</evidence>
<dbReference type="EMBL" id="LT608252">
    <property type="protein sequence ID" value="SCM15575.1"/>
    <property type="molecule type" value="Genomic_DNA"/>
</dbReference>
<dbReference type="Proteomes" id="UP000516480">
    <property type="component" value="Chromosome 4"/>
</dbReference>
<dbReference type="OrthoDB" id="377141at2759"/>
<proteinExistence type="predicted"/>
<evidence type="ECO:0000313" key="2">
    <source>
        <dbReference type="EMBL" id="SCL92009.1"/>
    </source>
</evidence>
<evidence type="ECO:0000313" key="10">
    <source>
        <dbReference type="Proteomes" id="UP000516480"/>
    </source>
</evidence>
<dbReference type="VEuPathDB" id="PlasmoDB:PBANKA_0411500"/>
<sequence length="609" mass="73331">MPFKSYSVFLLYIILFHALNVICLINKNIFFITNPPKSISHFSRVKSKDIRFKKNIYVKIPFRGIRQKLLLFDKLKNGLFFFKYIQHGKNEKFWENILMNLNELTKVKELIKTTKDIRLEKDDIEKIFQHAIRSKINFKTINTISYLIKHFKIDRNTISSVLDIVSKQIKDVKSAERFLSLYSFLLENDIAIFSIMHIVDFFKSKHKVLEILQNIKAQIYDECVNDLVRKKIERYNIFCEIENIKYNLEDALKKIKLNIQEDDIYFNYDYKYLLKIFEKKTKKYDNMGTVKDEVYIMPDQGKVDEYIDIENHDCLKELKKTYEKLQSFNDSIIEHIESDQDLFYFNDNEYMANKSKKKNINKYEQNNNINETEEDEDTIAMQKNIDDYIEKYKRDNNSSVENLKNTFVEQADINFKHFLEAINLDNSIREENEANMKTMMKSNKHIIEDFEGNLYGDNQNKFREEITNFRLKQLNQSDEALNITNDMFYERMRVKLLYYIQKIEYMKYMHQYEILNERYPINKNEKTILDLLKYGYKIDVSPDVDNSMFKKNVNIEKDKMVDEHHPTIAFKKKKYYDFKCPDCDYHIFNTNEEINSSPIENCPQCSKQI</sequence>
<organism evidence="1 6">
    <name type="scientific">Plasmodium berghei</name>
    <dbReference type="NCBI Taxonomy" id="5821"/>
    <lineage>
        <taxon>Eukaryota</taxon>
        <taxon>Sar</taxon>
        <taxon>Alveolata</taxon>
        <taxon>Apicomplexa</taxon>
        <taxon>Aconoidasida</taxon>
        <taxon>Haemosporida</taxon>
        <taxon>Plasmodiidae</taxon>
        <taxon>Plasmodium</taxon>
        <taxon>Plasmodium (Vinckeia)</taxon>
    </lineage>
</organism>
<evidence type="ECO:0000313" key="4">
    <source>
        <dbReference type="EMBL" id="SCM17367.1"/>
    </source>
</evidence>
<dbReference type="EMBL" id="LT160024">
    <property type="protein sequence ID" value="CXI02769.1"/>
    <property type="molecule type" value="Genomic_DNA"/>
</dbReference>
<evidence type="ECO:0000313" key="3">
    <source>
        <dbReference type="EMBL" id="SCM15575.1"/>
    </source>
</evidence>
<evidence type="ECO:0000313" key="5">
    <source>
        <dbReference type="EMBL" id="SCN22611.1"/>
    </source>
</evidence>
<dbReference type="EMBL" id="LT614630">
    <property type="protein sequence ID" value="SCN22611.1"/>
    <property type="molecule type" value="Genomic_DNA"/>
</dbReference>
<name>A0A113QXM7_PLABE</name>
<dbReference type="EMBL" id="LT608140">
    <property type="protein sequence ID" value="SCL92009.1"/>
    <property type="molecule type" value="Genomic_DNA"/>
</dbReference>
<protein>
    <submittedName>
        <fullName evidence="1">Uncharacterized protein</fullName>
    </submittedName>
</protein>
<evidence type="ECO:0000313" key="8">
    <source>
        <dbReference type="Proteomes" id="UP000219974"/>
    </source>
</evidence>
<reference evidence="1 6" key="1">
    <citation type="submission" date="2016-02" db="EMBL/GenBank/DDBJ databases">
        <authorList>
            <consortium name="Pathogen Informatics"/>
        </authorList>
    </citation>
    <scope>NUCLEOTIDE SEQUENCE [LARGE SCALE GENOMIC DNA]</scope>
    <source>
        <strain evidence="1 6">K173</strain>
        <strain evidence="2 10">NK65 ny</strain>
        <strain evidence="5 9">NK65e</strain>
        <strain evidence="3 7">SP11 Antwerpcl1</strain>
        <strain evidence="4 8">SP11 RLL</strain>
    </source>
</reference>
<evidence type="ECO:0000313" key="7">
    <source>
        <dbReference type="Proteomes" id="UP000219860"/>
    </source>
</evidence>
<dbReference type="Proteomes" id="UP000219860">
    <property type="component" value="Chromosome 4"/>
</dbReference>